<evidence type="ECO:0000313" key="2">
    <source>
        <dbReference type="EMBL" id="RDH43155.1"/>
    </source>
</evidence>
<evidence type="ECO:0000313" key="3">
    <source>
        <dbReference type="Proteomes" id="UP000257039"/>
    </source>
</evidence>
<keyword evidence="1" id="KW-0812">Transmembrane</keyword>
<comment type="caution">
    <text evidence="2">The sequence shown here is derived from an EMBL/GenBank/DDBJ whole genome shotgun (WGS) entry which is preliminary data.</text>
</comment>
<sequence length="118" mass="13020">MLLLSLTSSLLLILYIMNQKFGFIQISTSYEITFNVVSTVDRVSQGWAEGGSGQQIDGGIKSIVDMIVFAPIGVFTALFRPLLGEVNNIFGILAGLENTLLLIIIMYFTKELEINKKT</sequence>
<accession>A0A4P9VIU3</accession>
<organism evidence="2 3">
    <name type="scientific">Zooshikella ganghwensis</name>
    <dbReference type="NCBI Taxonomy" id="202772"/>
    <lineage>
        <taxon>Bacteria</taxon>
        <taxon>Pseudomonadati</taxon>
        <taxon>Pseudomonadota</taxon>
        <taxon>Gammaproteobacteria</taxon>
        <taxon>Oceanospirillales</taxon>
        <taxon>Zooshikellaceae</taxon>
        <taxon>Zooshikella</taxon>
    </lineage>
</organism>
<gene>
    <name evidence="2" type="ORF">B9G39_06680</name>
</gene>
<proteinExistence type="predicted"/>
<keyword evidence="3" id="KW-1185">Reference proteome</keyword>
<keyword evidence="1" id="KW-0472">Membrane</keyword>
<dbReference type="EMBL" id="NDXW01000001">
    <property type="protein sequence ID" value="RDH43155.1"/>
    <property type="molecule type" value="Genomic_DNA"/>
</dbReference>
<evidence type="ECO:0000256" key="1">
    <source>
        <dbReference type="SAM" id="Phobius"/>
    </source>
</evidence>
<dbReference type="Proteomes" id="UP000257039">
    <property type="component" value="Unassembled WGS sequence"/>
</dbReference>
<protein>
    <submittedName>
        <fullName evidence="2">Uncharacterized protein</fullName>
    </submittedName>
</protein>
<feature type="transmembrane region" description="Helical" evidence="1">
    <location>
        <begin position="89"/>
        <end position="108"/>
    </location>
</feature>
<reference evidence="2 3" key="1">
    <citation type="submission" date="2017-04" db="EMBL/GenBank/DDBJ databases">
        <title>Draft genome sequence of Zooshikella ganghwensis VG4 isolated from Red Sea sediments.</title>
        <authorList>
            <person name="Rehman Z."/>
            <person name="Alam I."/>
            <person name="Kamau A."/>
            <person name="Bajic V."/>
            <person name="Leiknes T."/>
        </authorList>
    </citation>
    <scope>NUCLEOTIDE SEQUENCE [LARGE SCALE GENOMIC DNA]</scope>
    <source>
        <strain evidence="2 3">VG4</strain>
    </source>
</reference>
<dbReference type="AlphaFoldDB" id="A0A4P9VIU3"/>
<name>A0A4P9VIU3_9GAMM</name>
<keyword evidence="1" id="KW-1133">Transmembrane helix</keyword>